<dbReference type="Proteomes" id="UP000510888">
    <property type="component" value="Chromosome 1"/>
</dbReference>
<gene>
    <name evidence="1" type="ORF">PPGU16_23730</name>
</gene>
<protein>
    <submittedName>
        <fullName evidence="1">Uncharacterized protein</fullName>
    </submittedName>
</protein>
<dbReference type="EMBL" id="AP023174">
    <property type="protein sequence ID" value="BCF89306.1"/>
    <property type="molecule type" value="Genomic_DNA"/>
</dbReference>
<accession>A0A7I8BKQ3</accession>
<organism evidence="1 2">
    <name type="scientific">Paraburkholderia largidicola</name>
    <dbReference type="NCBI Taxonomy" id="3014751"/>
    <lineage>
        <taxon>Bacteria</taxon>
        <taxon>Pseudomonadati</taxon>
        <taxon>Pseudomonadota</taxon>
        <taxon>Betaproteobacteria</taxon>
        <taxon>Burkholderiales</taxon>
        <taxon>Burkholderiaceae</taxon>
        <taxon>Paraburkholderia</taxon>
    </lineage>
</organism>
<dbReference type="KEGG" id="plad:PPGU16_23730"/>
<dbReference type="RefSeq" id="WP_224032119.1">
    <property type="nucleotide sequence ID" value="NZ_AP023174.1"/>
</dbReference>
<evidence type="ECO:0000313" key="2">
    <source>
        <dbReference type="Proteomes" id="UP000510888"/>
    </source>
</evidence>
<keyword evidence="2" id="KW-1185">Reference proteome</keyword>
<name>A0A7I8BKQ3_9BURK</name>
<proteinExistence type="predicted"/>
<evidence type="ECO:0000313" key="1">
    <source>
        <dbReference type="EMBL" id="BCF89306.1"/>
    </source>
</evidence>
<sequence>MRVLRRIKSSRMRRIDARTTVLGLLVATRVTIDAATGLRGSNLQACLLWSHGGRPERAA</sequence>
<dbReference type="AlphaFoldDB" id="A0A7I8BKQ3"/>
<reference evidence="1 2" key="1">
    <citation type="journal article" date="2020" name="Genes (Basel)">
        <title>Genomic Comparison of Insect Gut Symbionts from Divergent Burkholderia Subclades.</title>
        <authorList>
            <person name="Takeshita K."/>
            <person name="Kikuchi Y."/>
        </authorList>
    </citation>
    <scope>NUCLEOTIDE SEQUENCE [LARGE SCALE GENOMIC DNA]</scope>
    <source>
        <strain evidence="1 2">PGU16</strain>
    </source>
</reference>